<comment type="caution">
    <text evidence="1">The sequence shown here is derived from an EMBL/GenBank/DDBJ whole genome shotgun (WGS) entry which is preliminary data.</text>
</comment>
<organism evidence="1 2">
    <name type="scientific">Phocaeicola plebeius</name>
    <dbReference type="NCBI Taxonomy" id="310297"/>
    <lineage>
        <taxon>Bacteria</taxon>
        <taxon>Pseudomonadati</taxon>
        <taxon>Bacteroidota</taxon>
        <taxon>Bacteroidia</taxon>
        <taxon>Bacteroidales</taxon>
        <taxon>Bacteroidaceae</taxon>
        <taxon>Phocaeicola</taxon>
    </lineage>
</organism>
<dbReference type="Proteomes" id="UP000260780">
    <property type="component" value="Unassembled WGS sequence"/>
</dbReference>
<reference evidence="1 2" key="1">
    <citation type="submission" date="2018-08" db="EMBL/GenBank/DDBJ databases">
        <title>A genome reference for cultivated species of the human gut microbiota.</title>
        <authorList>
            <person name="Zou Y."/>
            <person name="Xue W."/>
            <person name="Luo G."/>
        </authorList>
    </citation>
    <scope>NUCLEOTIDE SEQUENCE [LARGE SCALE GENOMIC DNA]</scope>
    <source>
        <strain evidence="1 2">OM08-14</strain>
    </source>
</reference>
<sequence>MNLMPWSETLDMPVEIREKEGWMMFPQVTWADVFCPCFIEMTCSHWKETEEIIQWERDYWERHRQRQEKYE</sequence>
<dbReference type="AlphaFoldDB" id="A0A3E4VWC3"/>
<accession>A0A3E4VWC3</accession>
<proteinExistence type="predicted"/>
<protein>
    <submittedName>
        <fullName evidence="1">Uncharacterized protein</fullName>
    </submittedName>
</protein>
<evidence type="ECO:0000313" key="2">
    <source>
        <dbReference type="Proteomes" id="UP000260780"/>
    </source>
</evidence>
<name>A0A3E4VWC3_9BACT</name>
<dbReference type="RefSeq" id="WP_117748635.1">
    <property type="nucleotide sequence ID" value="NZ_CAUHHG010000011.1"/>
</dbReference>
<gene>
    <name evidence="1" type="ORF">DXC17_16865</name>
</gene>
<dbReference type="EMBL" id="QSTF01000073">
    <property type="protein sequence ID" value="RGM34279.1"/>
    <property type="molecule type" value="Genomic_DNA"/>
</dbReference>
<evidence type="ECO:0000313" key="1">
    <source>
        <dbReference type="EMBL" id="RGM34279.1"/>
    </source>
</evidence>